<accession>X1FU20</accession>
<feature type="compositionally biased region" description="Basic and acidic residues" evidence="1">
    <location>
        <begin position="29"/>
        <end position="44"/>
    </location>
</feature>
<organism evidence="2">
    <name type="scientific">marine sediment metagenome</name>
    <dbReference type="NCBI Taxonomy" id="412755"/>
    <lineage>
        <taxon>unclassified sequences</taxon>
        <taxon>metagenomes</taxon>
        <taxon>ecological metagenomes</taxon>
    </lineage>
</organism>
<proteinExistence type="predicted"/>
<reference evidence="2" key="1">
    <citation type="journal article" date="2014" name="Front. Microbiol.">
        <title>High frequency of phylogenetically diverse reductive dehalogenase-homologous genes in deep subseafloor sedimentary metagenomes.</title>
        <authorList>
            <person name="Kawai M."/>
            <person name="Futagami T."/>
            <person name="Toyoda A."/>
            <person name="Takaki Y."/>
            <person name="Nishi S."/>
            <person name="Hori S."/>
            <person name="Arai W."/>
            <person name="Tsubouchi T."/>
            <person name="Morono Y."/>
            <person name="Uchiyama I."/>
            <person name="Ito T."/>
            <person name="Fujiyama A."/>
            <person name="Inagaki F."/>
            <person name="Takami H."/>
        </authorList>
    </citation>
    <scope>NUCLEOTIDE SEQUENCE</scope>
    <source>
        <strain evidence="2">Expedition CK06-06</strain>
    </source>
</reference>
<dbReference type="EMBL" id="BARU01006723">
    <property type="protein sequence ID" value="GAH36010.1"/>
    <property type="molecule type" value="Genomic_DNA"/>
</dbReference>
<sequence length="61" mass="7203">MREAIIRSDHKVVFSLILIPLHISKRINESYHTHERENKSKDKTYSISQEGDVEESPILRK</sequence>
<evidence type="ECO:0000313" key="2">
    <source>
        <dbReference type="EMBL" id="GAH36010.1"/>
    </source>
</evidence>
<protein>
    <submittedName>
        <fullName evidence="2">Uncharacterized protein</fullName>
    </submittedName>
</protein>
<gene>
    <name evidence="2" type="ORF">S03H2_13246</name>
</gene>
<name>X1FU20_9ZZZZ</name>
<evidence type="ECO:0000256" key="1">
    <source>
        <dbReference type="SAM" id="MobiDB-lite"/>
    </source>
</evidence>
<comment type="caution">
    <text evidence="2">The sequence shown here is derived from an EMBL/GenBank/DDBJ whole genome shotgun (WGS) entry which is preliminary data.</text>
</comment>
<feature type="region of interest" description="Disordered" evidence="1">
    <location>
        <begin position="29"/>
        <end position="61"/>
    </location>
</feature>
<dbReference type="AlphaFoldDB" id="X1FU20"/>